<dbReference type="InterPro" id="IPR051055">
    <property type="entry name" value="PIF1_helicase"/>
</dbReference>
<dbReference type="SUPFAM" id="SSF52540">
    <property type="entry name" value="P-loop containing nucleoside triphosphate hydrolases"/>
    <property type="match status" value="2"/>
</dbReference>
<feature type="domain" description="AAA+ ATPase" evidence="1">
    <location>
        <begin position="26"/>
        <end position="165"/>
    </location>
</feature>
<dbReference type="Gene3D" id="3.40.50.300">
    <property type="entry name" value="P-loop containing nucleotide triphosphate hydrolases"/>
    <property type="match status" value="2"/>
</dbReference>
<name>A0A9D9DEY5_9PROT</name>
<comment type="caution">
    <text evidence="2">The sequence shown here is derived from an EMBL/GenBank/DDBJ whole genome shotgun (WGS) entry which is preliminary data.</text>
</comment>
<dbReference type="EMBL" id="JADINC010000005">
    <property type="protein sequence ID" value="MBO8424885.1"/>
    <property type="molecule type" value="Genomic_DNA"/>
</dbReference>
<dbReference type="AlphaFoldDB" id="A0A9D9DEY5"/>
<evidence type="ECO:0000313" key="3">
    <source>
        <dbReference type="Proteomes" id="UP000823630"/>
    </source>
</evidence>
<dbReference type="GO" id="GO:0006281">
    <property type="term" value="P:DNA repair"/>
    <property type="evidence" value="ECO:0007669"/>
    <property type="project" value="InterPro"/>
</dbReference>
<dbReference type="InterPro" id="IPR003593">
    <property type="entry name" value="AAA+_ATPase"/>
</dbReference>
<organism evidence="2 3">
    <name type="scientific">Candidatus Enterousia avistercoris</name>
    <dbReference type="NCBI Taxonomy" id="2840788"/>
    <lineage>
        <taxon>Bacteria</taxon>
        <taxon>Pseudomonadati</taxon>
        <taxon>Pseudomonadota</taxon>
        <taxon>Alphaproteobacteria</taxon>
        <taxon>Candidatus Enterousia</taxon>
    </lineage>
</organism>
<dbReference type="CDD" id="cd18809">
    <property type="entry name" value="SF1_C_RecD"/>
    <property type="match status" value="1"/>
</dbReference>
<reference evidence="2" key="2">
    <citation type="journal article" date="2021" name="PeerJ">
        <title>Extensive microbial diversity within the chicken gut microbiome revealed by metagenomics and culture.</title>
        <authorList>
            <person name="Gilroy R."/>
            <person name="Ravi A."/>
            <person name="Getino M."/>
            <person name="Pursley I."/>
            <person name="Horton D.L."/>
            <person name="Alikhan N.F."/>
            <person name="Baker D."/>
            <person name="Gharbi K."/>
            <person name="Hall N."/>
            <person name="Watson M."/>
            <person name="Adriaenssens E.M."/>
            <person name="Foster-Nyarko E."/>
            <person name="Jarju S."/>
            <person name="Secka A."/>
            <person name="Antonio M."/>
            <person name="Oren A."/>
            <person name="Chaudhuri R.R."/>
            <person name="La Ragione R."/>
            <person name="Hildebrand F."/>
            <person name="Pallen M.J."/>
        </authorList>
    </citation>
    <scope>NUCLEOTIDE SEQUENCE</scope>
    <source>
        <strain evidence="2">8207</strain>
    </source>
</reference>
<sequence length="430" mass="48048">MTNMRPDLPQILNDTQLSAFNTIERTGSNLLILGPAGTGKSTFVNYLKSASKKRIVCACPTAVSALNVGGQTIHSLFQIQPRDFIMPELLKLKAKPRNILNATDVLVIDEISMVAPDLLDAIDILARMARHNNAPFGGIQIIAIGDLFQLPPVITRDATEYYRAEYGHDNAYFFDSNAYNRANFIRYDFDLVYRQNDGALLENLRRLRENNTDALNFFNHCQISDAARRENAVIITPFRAVAERINASRLAQINAPEISYMGELNGNFSERDTPAPMNLVLKVGALVVFVKNGDKWHNGSMGIVRNLSAREITVELLNSSRDVVSVRPETWQKIEYVRDENDKLHENEVGSFKQFPLNLGYAMTIHKAQGKTLDAVVVDISRGAFAHGQTYVALSRTRSASDMHVASPLRPRDVIFDDRVLNFVAANRPA</sequence>
<protein>
    <submittedName>
        <fullName evidence="2">AAA family ATPase</fullName>
    </submittedName>
</protein>
<dbReference type="InterPro" id="IPR010285">
    <property type="entry name" value="DNA_helicase_pif1-like_DEAD"/>
</dbReference>
<dbReference type="GO" id="GO:0003678">
    <property type="term" value="F:DNA helicase activity"/>
    <property type="evidence" value="ECO:0007669"/>
    <property type="project" value="InterPro"/>
</dbReference>
<dbReference type="InterPro" id="IPR027417">
    <property type="entry name" value="P-loop_NTPase"/>
</dbReference>
<accession>A0A9D9DEY5</accession>
<evidence type="ECO:0000313" key="2">
    <source>
        <dbReference type="EMBL" id="MBO8424885.1"/>
    </source>
</evidence>
<dbReference type="Proteomes" id="UP000823630">
    <property type="component" value="Unassembled WGS sequence"/>
</dbReference>
<gene>
    <name evidence="2" type="ORF">IAC69_00195</name>
</gene>
<evidence type="ECO:0000259" key="1">
    <source>
        <dbReference type="SMART" id="SM00382"/>
    </source>
</evidence>
<dbReference type="PANTHER" id="PTHR47642">
    <property type="entry name" value="ATP-DEPENDENT DNA HELICASE"/>
    <property type="match status" value="1"/>
</dbReference>
<dbReference type="PANTHER" id="PTHR47642:SF5">
    <property type="entry name" value="ATP-DEPENDENT DNA HELICASE"/>
    <property type="match status" value="1"/>
</dbReference>
<proteinExistence type="predicted"/>
<dbReference type="Pfam" id="PF05970">
    <property type="entry name" value="PIF1"/>
    <property type="match status" value="1"/>
</dbReference>
<dbReference type="SMART" id="SM00382">
    <property type="entry name" value="AAA"/>
    <property type="match status" value="1"/>
</dbReference>
<dbReference type="GO" id="GO:0000723">
    <property type="term" value="P:telomere maintenance"/>
    <property type="evidence" value="ECO:0007669"/>
    <property type="project" value="InterPro"/>
</dbReference>
<reference evidence="2" key="1">
    <citation type="submission" date="2020-10" db="EMBL/GenBank/DDBJ databases">
        <authorList>
            <person name="Gilroy R."/>
        </authorList>
    </citation>
    <scope>NUCLEOTIDE SEQUENCE</scope>
    <source>
        <strain evidence="2">8207</strain>
    </source>
</reference>